<reference evidence="1 2" key="1">
    <citation type="submission" date="2014-06" db="EMBL/GenBank/DDBJ databases">
        <title>Helicobacter pullorum isolates in fresh chicken meat - phenotypic and genotypic features.</title>
        <authorList>
            <person name="Borges V."/>
            <person name="Santos A."/>
            <person name="Correia C.B."/>
            <person name="Saraiva M."/>
            <person name="Menard A."/>
            <person name="Vieira L."/>
            <person name="Sampaio D.A."/>
            <person name="Gomes J.P."/>
            <person name="Oleastro M."/>
        </authorList>
    </citation>
    <scope>NUCLEOTIDE SEQUENCE [LARGE SCALE GENOMIC DNA]</scope>
    <source>
        <strain evidence="1 2">229334/12</strain>
    </source>
</reference>
<name>A0A0N1E8H0_9HELI</name>
<evidence type="ECO:0000313" key="2">
    <source>
        <dbReference type="Proteomes" id="UP000037997"/>
    </source>
</evidence>
<dbReference type="Proteomes" id="UP000037997">
    <property type="component" value="Unassembled WGS sequence"/>
</dbReference>
<dbReference type="RefSeq" id="WP_054198189.1">
    <property type="nucleotide sequence ID" value="NZ_CAKNFV010000014.1"/>
</dbReference>
<dbReference type="EMBL" id="JNOC01000042">
    <property type="protein sequence ID" value="KPH55504.1"/>
    <property type="molecule type" value="Genomic_DNA"/>
</dbReference>
<protein>
    <submittedName>
        <fullName evidence="1">Uncharacterized protein</fullName>
    </submittedName>
</protein>
<dbReference type="OrthoDB" id="9997342at2"/>
<evidence type="ECO:0000313" key="1">
    <source>
        <dbReference type="EMBL" id="KPH55504.1"/>
    </source>
</evidence>
<dbReference type="PATRIC" id="fig|35818.11.peg.1603"/>
<dbReference type="AlphaFoldDB" id="A0A0N1E8H0"/>
<gene>
    <name evidence="1" type="ORF">HPU229334_08115</name>
</gene>
<comment type="caution">
    <text evidence="1">The sequence shown here is derived from an EMBL/GenBank/DDBJ whole genome shotgun (WGS) entry which is preliminary data.</text>
</comment>
<proteinExistence type="predicted"/>
<accession>A0A0N1E8H0</accession>
<sequence>MSGFIGINELFIKLELKTSITLSQLDKEAIRKALYPLSKKNRLTLQEEDYKEAVSVLQIQPEQEVKKFLVAYLKKNIQDMI</sequence>
<organism evidence="1 2">
    <name type="scientific">Helicobacter pullorum</name>
    <dbReference type="NCBI Taxonomy" id="35818"/>
    <lineage>
        <taxon>Bacteria</taxon>
        <taxon>Pseudomonadati</taxon>
        <taxon>Campylobacterota</taxon>
        <taxon>Epsilonproteobacteria</taxon>
        <taxon>Campylobacterales</taxon>
        <taxon>Helicobacteraceae</taxon>
        <taxon>Helicobacter</taxon>
    </lineage>
</organism>